<evidence type="ECO:0000313" key="3">
    <source>
        <dbReference type="Proteomes" id="UP000215703"/>
    </source>
</evidence>
<gene>
    <name evidence="2" type="ORF">CIT37_38325</name>
</gene>
<dbReference type="AlphaFoldDB" id="A0A2U8PLB4"/>
<protein>
    <submittedName>
        <fullName evidence="2">DUF3298 domain-containing protein</fullName>
    </submittedName>
</protein>
<reference evidence="2 3" key="1">
    <citation type="journal article" date="2014" name="Int. J. Syst. Evol. Microbiol.">
        <title>Bradyrhizobium ottawaense sp. nov., a symbiotic nitrogen fixing bacterium from root nodules of soybeans in Canada.</title>
        <authorList>
            <person name="Yu X."/>
            <person name="Cloutier S."/>
            <person name="Tambong J.T."/>
            <person name="Bromfield E.S."/>
        </authorList>
    </citation>
    <scope>NUCLEOTIDE SEQUENCE [LARGE SCALE GENOMIC DNA]</scope>
    <source>
        <strain evidence="2 3">OO99</strain>
    </source>
</reference>
<evidence type="ECO:0000313" key="2">
    <source>
        <dbReference type="EMBL" id="AWL98518.1"/>
    </source>
</evidence>
<dbReference type="Pfam" id="PF11738">
    <property type="entry name" value="DUF3298"/>
    <property type="match status" value="1"/>
</dbReference>
<proteinExistence type="predicted"/>
<sequence length="255" mass="27722">MRALAAAAVCSALFGPAHAADPKPDAVIKTKSIEARVFLDDKIKADAALAADCLAEGKKWLDKNAAEAAASRKADPQFFKDGGWDFERKYEIRSVVADRYVSILRNDYMNTHGAHPNSNVDTILWDKADNKRISIRPLFTETADNGATMKAMVKAIIASLRTEKKKRDAGETATDEWFKGVAPSLLKVGAVTLAPSTEAGKSSGLTFHYPPYAVGPYVEGEYVAFVPWETLKPYWTAEGARIFGGARPKGDAEEP</sequence>
<dbReference type="InterPro" id="IPR021729">
    <property type="entry name" value="DUF3298"/>
</dbReference>
<dbReference type="Proteomes" id="UP000215703">
    <property type="component" value="Chromosome"/>
</dbReference>
<dbReference type="OrthoDB" id="4760806at2"/>
<dbReference type="InterPro" id="IPR037126">
    <property type="entry name" value="PdaC/RsiV-like_sf"/>
</dbReference>
<evidence type="ECO:0000259" key="1">
    <source>
        <dbReference type="Pfam" id="PF11738"/>
    </source>
</evidence>
<name>A0A2U8PLB4_9BRAD</name>
<accession>A0A2U8PLB4</accession>
<dbReference type="KEGG" id="bot:CIT37_38325"/>
<dbReference type="Gene3D" id="3.90.640.20">
    <property type="entry name" value="Heat-shock cognate protein, ATPase"/>
    <property type="match status" value="1"/>
</dbReference>
<dbReference type="EMBL" id="CP029425">
    <property type="protein sequence ID" value="AWL98518.1"/>
    <property type="molecule type" value="Genomic_DNA"/>
</dbReference>
<feature type="domain" description="DUF3298" evidence="1">
    <location>
        <begin position="178"/>
        <end position="229"/>
    </location>
</feature>
<reference evidence="2 3" key="2">
    <citation type="journal article" date="2017" name="Syst. Appl. Microbiol.">
        <title>Soybeans inoculated with root zone soils of Canadian native legumes harbour diverse and novel Bradyrhizobium spp. that possess agricultural potential.</title>
        <authorList>
            <person name="Bromfield E.S.P."/>
            <person name="Cloutier S."/>
            <person name="Tambong J.T."/>
            <person name="Tran Thi T.V."/>
        </authorList>
    </citation>
    <scope>NUCLEOTIDE SEQUENCE [LARGE SCALE GENOMIC DNA]</scope>
    <source>
        <strain evidence="2 3">OO99</strain>
    </source>
</reference>
<dbReference type="Gene3D" id="3.30.565.40">
    <property type="entry name" value="Fervidobacterium nodosum Rt17-B1 like"/>
    <property type="match status" value="1"/>
</dbReference>
<organism evidence="2 3">
    <name type="scientific">Bradyrhizobium ottawaense</name>
    <dbReference type="NCBI Taxonomy" id="931866"/>
    <lineage>
        <taxon>Bacteria</taxon>
        <taxon>Pseudomonadati</taxon>
        <taxon>Pseudomonadota</taxon>
        <taxon>Alphaproteobacteria</taxon>
        <taxon>Hyphomicrobiales</taxon>
        <taxon>Nitrobacteraceae</taxon>
        <taxon>Bradyrhizobium</taxon>
    </lineage>
</organism>